<dbReference type="GO" id="GO:0160147">
    <property type="term" value="F:tRNA pseudouridine(38-40) synthase activity"/>
    <property type="evidence" value="ECO:0007669"/>
    <property type="project" value="UniProtKB-EC"/>
</dbReference>
<comment type="subunit">
    <text evidence="4">Homodimer.</text>
</comment>
<evidence type="ECO:0000256" key="7">
    <source>
        <dbReference type="RuleBase" id="RU003792"/>
    </source>
</evidence>
<dbReference type="CDD" id="cd02570">
    <property type="entry name" value="PseudoU_synth_EcTruA"/>
    <property type="match status" value="1"/>
</dbReference>
<dbReference type="EMBL" id="DXBN01000108">
    <property type="protein sequence ID" value="HIZ53253.1"/>
    <property type="molecule type" value="Genomic_DNA"/>
</dbReference>
<dbReference type="Pfam" id="PF01416">
    <property type="entry name" value="PseudoU_synth_1"/>
    <property type="match status" value="2"/>
</dbReference>
<evidence type="ECO:0000313" key="9">
    <source>
        <dbReference type="EMBL" id="HIZ53253.1"/>
    </source>
</evidence>
<evidence type="ECO:0000259" key="8">
    <source>
        <dbReference type="Pfam" id="PF01416"/>
    </source>
</evidence>
<feature type="binding site" evidence="4 6">
    <location>
        <position position="111"/>
    </location>
    <ligand>
        <name>substrate</name>
    </ligand>
</feature>
<dbReference type="AlphaFoldDB" id="A0A9D2F747"/>
<gene>
    <name evidence="4 9" type="primary">truA</name>
    <name evidence="9" type="ORF">IAA20_04865</name>
</gene>
<reference evidence="9" key="1">
    <citation type="journal article" date="2021" name="PeerJ">
        <title>Extensive microbial diversity within the chicken gut microbiome revealed by metagenomics and culture.</title>
        <authorList>
            <person name="Gilroy R."/>
            <person name="Ravi A."/>
            <person name="Getino M."/>
            <person name="Pursley I."/>
            <person name="Horton D.L."/>
            <person name="Alikhan N.F."/>
            <person name="Baker D."/>
            <person name="Gharbi K."/>
            <person name="Hall N."/>
            <person name="Watson M."/>
            <person name="Adriaenssens E.M."/>
            <person name="Foster-Nyarko E."/>
            <person name="Jarju S."/>
            <person name="Secka A."/>
            <person name="Antonio M."/>
            <person name="Oren A."/>
            <person name="Chaudhuri R.R."/>
            <person name="La Ragione R."/>
            <person name="Hildebrand F."/>
            <person name="Pallen M.J."/>
        </authorList>
    </citation>
    <scope>NUCLEOTIDE SEQUENCE</scope>
    <source>
        <strain evidence="9">CHK172-16539</strain>
    </source>
</reference>
<evidence type="ECO:0000256" key="5">
    <source>
        <dbReference type="PIRSR" id="PIRSR001430-1"/>
    </source>
</evidence>
<dbReference type="Gene3D" id="3.30.70.580">
    <property type="entry name" value="Pseudouridine synthase I, catalytic domain, N-terminal subdomain"/>
    <property type="match status" value="1"/>
</dbReference>
<comment type="function">
    <text evidence="4">Formation of pseudouridine at positions 38, 39 and 40 in the anticodon stem and loop of transfer RNAs.</text>
</comment>
<dbReference type="GO" id="GO:0031119">
    <property type="term" value="P:tRNA pseudouridine synthesis"/>
    <property type="evidence" value="ECO:0007669"/>
    <property type="project" value="UniProtKB-UniRule"/>
</dbReference>
<dbReference type="InterPro" id="IPR001406">
    <property type="entry name" value="PsdUridine_synth_TruA"/>
</dbReference>
<evidence type="ECO:0000256" key="6">
    <source>
        <dbReference type="PIRSR" id="PIRSR001430-2"/>
    </source>
</evidence>
<dbReference type="PANTHER" id="PTHR11142">
    <property type="entry name" value="PSEUDOURIDYLATE SYNTHASE"/>
    <property type="match status" value="1"/>
</dbReference>
<dbReference type="FunFam" id="3.30.70.580:FF:000001">
    <property type="entry name" value="tRNA pseudouridine synthase A"/>
    <property type="match status" value="1"/>
</dbReference>
<keyword evidence="2 4" id="KW-0819">tRNA processing</keyword>
<evidence type="ECO:0000256" key="1">
    <source>
        <dbReference type="ARBA" id="ARBA00009375"/>
    </source>
</evidence>
<comment type="catalytic activity">
    <reaction evidence="4 7">
        <text>uridine(38/39/40) in tRNA = pseudouridine(38/39/40) in tRNA</text>
        <dbReference type="Rhea" id="RHEA:22376"/>
        <dbReference type="Rhea" id="RHEA-COMP:10085"/>
        <dbReference type="Rhea" id="RHEA-COMP:10087"/>
        <dbReference type="ChEBI" id="CHEBI:65314"/>
        <dbReference type="ChEBI" id="CHEBI:65315"/>
        <dbReference type="EC" id="5.4.99.12"/>
    </reaction>
</comment>
<evidence type="ECO:0000313" key="10">
    <source>
        <dbReference type="Proteomes" id="UP000824063"/>
    </source>
</evidence>
<comment type="similarity">
    <text evidence="1 4 7">Belongs to the tRNA pseudouridine synthase TruA family.</text>
</comment>
<evidence type="ECO:0000256" key="3">
    <source>
        <dbReference type="ARBA" id="ARBA00023235"/>
    </source>
</evidence>
<dbReference type="PIRSF" id="PIRSF001430">
    <property type="entry name" value="tRNA_psdUrid_synth"/>
    <property type="match status" value="1"/>
</dbReference>
<dbReference type="InterPro" id="IPR020103">
    <property type="entry name" value="PsdUridine_synth_cat_dom_sf"/>
</dbReference>
<dbReference type="Proteomes" id="UP000824063">
    <property type="component" value="Unassembled WGS sequence"/>
</dbReference>
<accession>A0A9D2F747</accession>
<reference evidence="9" key="2">
    <citation type="submission" date="2021-04" db="EMBL/GenBank/DDBJ databases">
        <authorList>
            <person name="Gilroy R."/>
        </authorList>
    </citation>
    <scope>NUCLEOTIDE SEQUENCE</scope>
    <source>
        <strain evidence="9">CHK172-16539</strain>
    </source>
</reference>
<dbReference type="InterPro" id="IPR020095">
    <property type="entry name" value="PsdUridine_synth_TruA_C"/>
</dbReference>
<dbReference type="InterPro" id="IPR020097">
    <property type="entry name" value="PsdUridine_synth_TruA_a/b_dom"/>
</dbReference>
<dbReference type="SUPFAM" id="SSF55120">
    <property type="entry name" value="Pseudouridine synthase"/>
    <property type="match status" value="1"/>
</dbReference>
<sequence length="249" mass="28430">MRNIKLTIEYDGRRYLGWQRLGDSEKTIQGKIEGVLEQILGEKIEIIGSGRTDSGAHARGQVANFKTASNMDLTEMQNLLNRYLPRDIIIKKIEEVHERFHARYNAEGKKYSYYIWNEVIPSAFEGYHTYYYPEQLDMDKVNAACQRLVGTYDFIGFSSLKKSKKSTVRTVKEISVEREGSILHFTFVGDGFLYNMVRIMMGTILEIAAGKLPIETIDEVFAKKIRANAGATAPALGLFLDEVYYPENN</sequence>
<dbReference type="GO" id="GO:0003723">
    <property type="term" value="F:RNA binding"/>
    <property type="evidence" value="ECO:0007669"/>
    <property type="project" value="InterPro"/>
</dbReference>
<feature type="domain" description="Pseudouridine synthase I TruA alpha/beta" evidence="8">
    <location>
        <begin position="144"/>
        <end position="246"/>
    </location>
</feature>
<proteinExistence type="inferred from homology"/>
<organism evidence="9 10">
    <name type="scientific">Candidatus Enterococcus avicola</name>
    <dbReference type="NCBI Taxonomy" id="2838561"/>
    <lineage>
        <taxon>Bacteria</taxon>
        <taxon>Bacillati</taxon>
        <taxon>Bacillota</taxon>
        <taxon>Bacilli</taxon>
        <taxon>Lactobacillales</taxon>
        <taxon>Enterococcaceae</taxon>
        <taxon>Enterococcus</taxon>
    </lineage>
</organism>
<protein>
    <recommendedName>
        <fullName evidence="4">tRNA pseudouridine synthase A</fullName>
        <ecNumber evidence="4">5.4.99.12</ecNumber>
    </recommendedName>
    <alternativeName>
        <fullName evidence="4">tRNA pseudouridine(38-40) synthase</fullName>
    </alternativeName>
    <alternativeName>
        <fullName evidence="4">tRNA pseudouridylate synthase I</fullName>
    </alternativeName>
    <alternativeName>
        <fullName evidence="4">tRNA-uridine isomerase I</fullName>
    </alternativeName>
</protein>
<keyword evidence="3 4" id="KW-0413">Isomerase</keyword>
<feature type="domain" description="Pseudouridine synthase I TruA alpha/beta" evidence="8">
    <location>
        <begin position="8"/>
        <end position="105"/>
    </location>
</feature>
<evidence type="ECO:0000256" key="2">
    <source>
        <dbReference type="ARBA" id="ARBA00022694"/>
    </source>
</evidence>
<dbReference type="NCBIfam" id="TIGR00071">
    <property type="entry name" value="hisT_truA"/>
    <property type="match status" value="1"/>
</dbReference>
<comment type="caution">
    <text evidence="9">The sequence shown here is derived from an EMBL/GenBank/DDBJ whole genome shotgun (WGS) entry which is preliminary data.</text>
</comment>
<name>A0A9D2F747_9ENTE</name>
<feature type="active site" description="Nucleophile" evidence="4 5">
    <location>
        <position position="53"/>
    </location>
</feature>
<dbReference type="PANTHER" id="PTHR11142:SF0">
    <property type="entry name" value="TRNA PSEUDOURIDINE SYNTHASE-LIKE 1"/>
    <property type="match status" value="1"/>
</dbReference>
<evidence type="ECO:0000256" key="4">
    <source>
        <dbReference type="HAMAP-Rule" id="MF_00171"/>
    </source>
</evidence>
<comment type="caution">
    <text evidence="4">Lacks conserved residue(s) required for the propagation of feature annotation.</text>
</comment>
<dbReference type="InterPro" id="IPR020094">
    <property type="entry name" value="TruA/RsuA/RluB/E/F_N"/>
</dbReference>
<dbReference type="HAMAP" id="MF_00171">
    <property type="entry name" value="TruA"/>
    <property type="match status" value="1"/>
</dbReference>
<dbReference type="EC" id="5.4.99.12" evidence="4"/>
<dbReference type="Gene3D" id="3.30.70.660">
    <property type="entry name" value="Pseudouridine synthase I, catalytic domain, C-terminal subdomain"/>
    <property type="match status" value="1"/>
</dbReference>